<dbReference type="InterPro" id="IPR051420">
    <property type="entry name" value="Ser_Thr_Kinases_DiverseReg"/>
</dbReference>
<dbReference type="PANTHER" id="PTHR48005">
    <property type="entry name" value="LEUCINE RICH REPEAT KINASE 2"/>
    <property type="match status" value="1"/>
</dbReference>
<evidence type="ECO:0000256" key="4">
    <source>
        <dbReference type="ARBA" id="ARBA00022741"/>
    </source>
</evidence>
<keyword evidence="3" id="KW-0808">Transferase</keyword>
<dbReference type="InterPro" id="IPR008266">
    <property type="entry name" value="Tyr_kinase_AS"/>
</dbReference>
<dbReference type="EC" id="2.7.11.1" evidence="1"/>
<evidence type="ECO:0000256" key="8">
    <source>
        <dbReference type="ARBA" id="ARBA00048679"/>
    </source>
</evidence>
<comment type="caution">
    <text evidence="10">The sequence shown here is derived from an EMBL/GenBank/DDBJ whole genome shotgun (WGS) entry which is preliminary data.</text>
</comment>
<evidence type="ECO:0000256" key="2">
    <source>
        <dbReference type="ARBA" id="ARBA00022527"/>
    </source>
</evidence>
<evidence type="ECO:0000313" key="11">
    <source>
        <dbReference type="Proteomes" id="UP000541444"/>
    </source>
</evidence>
<keyword evidence="2" id="KW-0723">Serine/threonine-protein kinase</keyword>
<dbReference type="InterPro" id="IPR001245">
    <property type="entry name" value="Ser-Thr/Tyr_kinase_cat_dom"/>
</dbReference>
<dbReference type="PANTHER" id="PTHR48005:SF70">
    <property type="entry name" value="MDIS1-INTERACTING RECEPTOR LIKE KINASE 2-LIKE"/>
    <property type="match status" value="1"/>
</dbReference>
<dbReference type="InterPro" id="IPR011009">
    <property type="entry name" value="Kinase-like_dom_sf"/>
</dbReference>
<protein>
    <recommendedName>
        <fullName evidence="1">non-specific serine/threonine protein kinase</fullName>
        <ecNumber evidence="1">2.7.11.1</ecNumber>
    </recommendedName>
</protein>
<evidence type="ECO:0000256" key="1">
    <source>
        <dbReference type="ARBA" id="ARBA00012513"/>
    </source>
</evidence>
<evidence type="ECO:0000256" key="7">
    <source>
        <dbReference type="ARBA" id="ARBA00047899"/>
    </source>
</evidence>
<dbReference type="AlphaFoldDB" id="A0A7J7MB21"/>
<name>A0A7J7MB21_9MAGN</name>
<dbReference type="OrthoDB" id="676979at2759"/>
<evidence type="ECO:0000256" key="5">
    <source>
        <dbReference type="ARBA" id="ARBA00022777"/>
    </source>
</evidence>
<keyword evidence="5" id="KW-0418">Kinase</keyword>
<keyword evidence="11" id="KW-1185">Reference proteome</keyword>
<comment type="catalytic activity">
    <reaction evidence="8">
        <text>L-seryl-[protein] + ATP = O-phospho-L-seryl-[protein] + ADP + H(+)</text>
        <dbReference type="Rhea" id="RHEA:17989"/>
        <dbReference type="Rhea" id="RHEA-COMP:9863"/>
        <dbReference type="Rhea" id="RHEA-COMP:11604"/>
        <dbReference type="ChEBI" id="CHEBI:15378"/>
        <dbReference type="ChEBI" id="CHEBI:29999"/>
        <dbReference type="ChEBI" id="CHEBI:30616"/>
        <dbReference type="ChEBI" id="CHEBI:83421"/>
        <dbReference type="ChEBI" id="CHEBI:456216"/>
        <dbReference type="EC" id="2.7.11.1"/>
    </reaction>
</comment>
<dbReference type="SUPFAM" id="SSF56112">
    <property type="entry name" value="Protein kinase-like (PK-like)"/>
    <property type="match status" value="1"/>
</dbReference>
<dbReference type="InterPro" id="IPR000719">
    <property type="entry name" value="Prot_kinase_dom"/>
</dbReference>
<proteinExistence type="predicted"/>
<evidence type="ECO:0000259" key="9">
    <source>
        <dbReference type="PROSITE" id="PS50011"/>
    </source>
</evidence>
<evidence type="ECO:0000313" key="10">
    <source>
        <dbReference type="EMBL" id="KAF6152095.1"/>
    </source>
</evidence>
<dbReference type="GO" id="GO:0004674">
    <property type="term" value="F:protein serine/threonine kinase activity"/>
    <property type="evidence" value="ECO:0007669"/>
    <property type="project" value="UniProtKB-KW"/>
</dbReference>
<dbReference type="Gene3D" id="1.10.510.10">
    <property type="entry name" value="Transferase(Phosphotransferase) domain 1"/>
    <property type="match status" value="1"/>
</dbReference>
<comment type="catalytic activity">
    <reaction evidence="7">
        <text>L-threonyl-[protein] + ATP = O-phospho-L-threonyl-[protein] + ADP + H(+)</text>
        <dbReference type="Rhea" id="RHEA:46608"/>
        <dbReference type="Rhea" id="RHEA-COMP:11060"/>
        <dbReference type="Rhea" id="RHEA-COMP:11605"/>
        <dbReference type="ChEBI" id="CHEBI:15378"/>
        <dbReference type="ChEBI" id="CHEBI:30013"/>
        <dbReference type="ChEBI" id="CHEBI:30616"/>
        <dbReference type="ChEBI" id="CHEBI:61977"/>
        <dbReference type="ChEBI" id="CHEBI:456216"/>
        <dbReference type="EC" id="2.7.11.1"/>
    </reaction>
</comment>
<dbReference type="Proteomes" id="UP000541444">
    <property type="component" value="Unassembled WGS sequence"/>
</dbReference>
<dbReference type="EMBL" id="JACGCM010001655">
    <property type="protein sequence ID" value="KAF6152095.1"/>
    <property type="molecule type" value="Genomic_DNA"/>
</dbReference>
<reference evidence="10 11" key="1">
    <citation type="journal article" date="2020" name="IScience">
        <title>Genome Sequencing of the Endangered Kingdonia uniflora (Circaeasteraceae, Ranunculales) Reveals Potential Mechanisms of Evolutionary Specialization.</title>
        <authorList>
            <person name="Sun Y."/>
            <person name="Deng T."/>
            <person name="Zhang A."/>
            <person name="Moore M.J."/>
            <person name="Landis J.B."/>
            <person name="Lin N."/>
            <person name="Zhang H."/>
            <person name="Zhang X."/>
            <person name="Huang J."/>
            <person name="Zhang X."/>
            <person name="Sun H."/>
            <person name="Wang H."/>
        </authorList>
    </citation>
    <scope>NUCLEOTIDE SEQUENCE [LARGE SCALE GENOMIC DNA]</scope>
    <source>
        <strain evidence="10">TB1705</strain>
        <tissue evidence="10">Leaf</tissue>
    </source>
</reference>
<dbReference type="PROSITE" id="PS00109">
    <property type="entry name" value="PROTEIN_KINASE_TYR"/>
    <property type="match status" value="1"/>
</dbReference>
<dbReference type="Pfam" id="PF07714">
    <property type="entry name" value="PK_Tyr_Ser-Thr"/>
    <property type="match status" value="1"/>
</dbReference>
<accession>A0A7J7MB21</accession>
<dbReference type="PROSITE" id="PS50011">
    <property type="entry name" value="PROTEIN_KINASE_DOM"/>
    <property type="match status" value="1"/>
</dbReference>
<keyword evidence="6" id="KW-0067">ATP-binding</keyword>
<keyword evidence="4" id="KW-0547">Nucleotide-binding</keyword>
<evidence type="ECO:0000256" key="6">
    <source>
        <dbReference type="ARBA" id="ARBA00022840"/>
    </source>
</evidence>
<organism evidence="10 11">
    <name type="scientific">Kingdonia uniflora</name>
    <dbReference type="NCBI Taxonomy" id="39325"/>
    <lineage>
        <taxon>Eukaryota</taxon>
        <taxon>Viridiplantae</taxon>
        <taxon>Streptophyta</taxon>
        <taxon>Embryophyta</taxon>
        <taxon>Tracheophyta</taxon>
        <taxon>Spermatophyta</taxon>
        <taxon>Magnoliopsida</taxon>
        <taxon>Ranunculales</taxon>
        <taxon>Circaeasteraceae</taxon>
        <taxon>Kingdonia</taxon>
    </lineage>
</organism>
<gene>
    <name evidence="10" type="ORF">GIB67_031417</name>
</gene>
<dbReference type="FunFam" id="1.10.510.10:FF:001023">
    <property type="entry name" value="Os07g0541700 protein"/>
    <property type="match status" value="1"/>
</dbReference>
<feature type="domain" description="Protein kinase" evidence="9">
    <location>
        <begin position="1"/>
        <end position="200"/>
    </location>
</feature>
<dbReference type="GO" id="GO:0005524">
    <property type="term" value="F:ATP binding"/>
    <property type="evidence" value="ECO:0007669"/>
    <property type="project" value="UniProtKB-KW"/>
</dbReference>
<sequence>MPGSKALLGEISALSEVCHQNIYGFCSHARHSFIISEYLERGNLSKVLSDSEEAVKLDWVRRVNIVKGVANAFSFLHHDCSSPIVHRDISSSNILLDLEYEVRVSDFGTARLLKPDWSNWTELAEIYGYFAPELACTMRVTEKCDMYSFGVLTLEVLIGKHPGERIFFLTSSLSPTGQNVLLKDLLDGHISPLTPINFSL</sequence>
<evidence type="ECO:0000256" key="3">
    <source>
        <dbReference type="ARBA" id="ARBA00022679"/>
    </source>
</evidence>